<evidence type="ECO:0000256" key="8">
    <source>
        <dbReference type="ARBA" id="ARBA00023136"/>
    </source>
</evidence>
<evidence type="ECO:0000313" key="14">
    <source>
        <dbReference type="Proteomes" id="UP001604336"/>
    </source>
</evidence>
<keyword evidence="4 10" id="KW-0812">Transmembrane</keyword>
<comment type="caution">
    <text evidence="13">The sequence shown here is derived from an EMBL/GenBank/DDBJ whole genome shotgun (WGS) entry which is preliminary data.</text>
</comment>
<evidence type="ECO:0000256" key="5">
    <source>
        <dbReference type="ARBA" id="ARBA00022906"/>
    </source>
</evidence>
<feature type="domain" description="Cation efflux protein transmembrane" evidence="11">
    <location>
        <begin position="141"/>
        <end position="404"/>
    </location>
</feature>
<dbReference type="GO" id="GO:0016020">
    <property type="term" value="C:membrane"/>
    <property type="evidence" value="ECO:0007669"/>
    <property type="project" value="UniProtKB-SubCell"/>
</dbReference>
<dbReference type="InterPro" id="IPR002524">
    <property type="entry name" value="Cation_efflux"/>
</dbReference>
<dbReference type="GO" id="GO:0006829">
    <property type="term" value="P:zinc ion transport"/>
    <property type="evidence" value="ECO:0007669"/>
    <property type="project" value="UniProtKB-KW"/>
</dbReference>
<evidence type="ECO:0000256" key="9">
    <source>
        <dbReference type="SAM" id="MobiDB-lite"/>
    </source>
</evidence>
<evidence type="ECO:0000256" key="10">
    <source>
        <dbReference type="SAM" id="Phobius"/>
    </source>
</evidence>
<dbReference type="NCBIfam" id="TIGR01297">
    <property type="entry name" value="CDF"/>
    <property type="match status" value="1"/>
</dbReference>
<dbReference type="InterPro" id="IPR036837">
    <property type="entry name" value="Cation_efflux_CTD_sf"/>
</dbReference>
<feature type="compositionally biased region" description="Basic and acidic residues" evidence="9">
    <location>
        <begin position="298"/>
        <end position="316"/>
    </location>
</feature>
<feature type="transmembrane region" description="Helical" evidence="10">
    <location>
        <begin position="141"/>
        <end position="160"/>
    </location>
</feature>
<evidence type="ECO:0000256" key="1">
    <source>
        <dbReference type="ARBA" id="ARBA00004141"/>
    </source>
</evidence>
<dbReference type="EMBL" id="JBFOLK010000004">
    <property type="protein sequence ID" value="KAL2516637.1"/>
    <property type="molecule type" value="Genomic_DNA"/>
</dbReference>
<dbReference type="InterPro" id="IPR050681">
    <property type="entry name" value="CDF/SLC30A"/>
</dbReference>
<feature type="region of interest" description="Disordered" evidence="9">
    <location>
        <begin position="288"/>
        <end position="338"/>
    </location>
</feature>
<keyword evidence="14" id="KW-1185">Reference proteome</keyword>
<proteinExistence type="inferred from homology"/>
<feature type="transmembrane region" description="Helical" evidence="10">
    <location>
        <begin position="242"/>
        <end position="263"/>
    </location>
</feature>
<feature type="transmembrane region" description="Helical" evidence="10">
    <location>
        <begin position="172"/>
        <end position="191"/>
    </location>
</feature>
<evidence type="ECO:0000256" key="2">
    <source>
        <dbReference type="ARBA" id="ARBA00008873"/>
    </source>
</evidence>
<comment type="subcellular location">
    <subcellularLocation>
        <location evidence="1">Membrane</location>
        <topology evidence="1">Multi-pass membrane protein</topology>
    </subcellularLocation>
</comment>
<evidence type="ECO:0000256" key="6">
    <source>
        <dbReference type="ARBA" id="ARBA00022989"/>
    </source>
</evidence>
<dbReference type="Pfam" id="PF16916">
    <property type="entry name" value="ZT_dimer"/>
    <property type="match status" value="1"/>
</dbReference>
<keyword evidence="5" id="KW-0864">Zinc transport</keyword>
<protein>
    <submittedName>
        <fullName evidence="13">Metal tolerance protein A2</fullName>
    </submittedName>
</protein>
<evidence type="ECO:0000313" key="13">
    <source>
        <dbReference type="EMBL" id="KAL2516637.1"/>
    </source>
</evidence>
<dbReference type="AlphaFoldDB" id="A0ABD1TV87"/>
<dbReference type="InterPro" id="IPR058533">
    <property type="entry name" value="Cation_efflux_TM"/>
</dbReference>
<dbReference type="InterPro" id="IPR027470">
    <property type="entry name" value="Cation_efflux_CTD"/>
</dbReference>
<dbReference type="InterPro" id="IPR027469">
    <property type="entry name" value="Cation_efflux_TMD_sf"/>
</dbReference>
<evidence type="ECO:0000259" key="11">
    <source>
        <dbReference type="Pfam" id="PF01545"/>
    </source>
</evidence>
<evidence type="ECO:0000256" key="7">
    <source>
        <dbReference type="ARBA" id="ARBA00023065"/>
    </source>
</evidence>
<reference evidence="14" key="1">
    <citation type="submission" date="2024-07" db="EMBL/GenBank/DDBJ databases">
        <title>Two chromosome-level genome assemblies of Korean endemic species Abeliophyllum distichum and Forsythia ovata (Oleaceae).</title>
        <authorList>
            <person name="Jang H."/>
        </authorList>
    </citation>
    <scope>NUCLEOTIDE SEQUENCE [LARGE SCALE GENOMIC DNA]</scope>
</reference>
<feature type="transmembrane region" description="Helical" evidence="10">
    <location>
        <begin position="203"/>
        <end position="230"/>
    </location>
</feature>
<accession>A0ABD1TV87</accession>
<dbReference type="Pfam" id="PF01545">
    <property type="entry name" value="Cation_efflux"/>
    <property type="match status" value="1"/>
</dbReference>
<keyword evidence="7" id="KW-0406">Ion transport</keyword>
<dbReference type="SUPFAM" id="SSF160240">
    <property type="entry name" value="Cation efflux protein cytoplasmic domain-like"/>
    <property type="match status" value="1"/>
</dbReference>
<keyword evidence="8 10" id="KW-0472">Membrane</keyword>
<feature type="transmembrane region" description="Helical" evidence="10">
    <location>
        <begin position="346"/>
        <end position="369"/>
    </location>
</feature>
<keyword evidence="3" id="KW-0813">Transport</keyword>
<feature type="transmembrane region" description="Helical" evidence="10">
    <location>
        <begin position="375"/>
        <end position="396"/>
    </location>
</feature>
<evidence type="ECO:0000256" key="3">
    <source>
        <dbReference type="ARBA" id="ARBA00022448"/>
    </source>
</evidence>
<organism evidence="13 14">
    <name type="scientific">Abeliophyllum distichum</name>
    <dbReference type="NCBI Taxonomy" id="126358"/>
    <lineage>
        <taxon>Eukaryota</taxon>
        <taxon>Viridiplantae</taxon>
        <taxon>Streptophyta</taxon>
        <taxon>Embryophyta</taxon>
        <taxon>Tracheophyta</taxon>
        <taxon>Spermatophyta</taxon>
        <taxon>Magnoliopsida</taxon>
        <taxon>eudicotyledons</taxon>
        <taxon>Gunneridae</taxon>
        <taxon>Pentapetalae</taxon>
        <taxon>asterids</taxon>
        <taxon>lamiids</taxon>
        <taxon>Lamiales</taxon>
        <taxon>Oleaceae</taxon>
        <taxon>Forsythieae</taxon>
        <taxon>Abeliophyllum</taxon>
    </lineage>
</organism>
<dbReference type="Gene3D" id="1.20.1510.10">
    <property type="entry name" value="Cation efflux protein transmembrane domain"/>
    <property type="match status" value="1"/>
</dbReference>
<name>A0ABD1TV87_9LAMI</name>
<dbReference type="PANTHER" id="PTHR11562">
    <property type="entry name" value="CATION EFFLUX PROTEIN/ ZINC TRANSPORTER"/>
    <property type="match status" value="1"/>
</dbReference>
<dbReference type="PANTHER" id="PTHR11562:SF100">
    <property type="entry name" value="METAL TOLERANCE PROTEIN A2"/>
    <property type="match status" value="1"/>
</dbReference>
<sequence length="487" mass="53937">MRQVSQIQIQFTNSCPRVSHSTQRCISSSPKGKNKRVNELVGNFCTLTLTKSIYVPSSKVKSHVHKSPLFNSVLPSLLQNFEKMDTQNSDHGHVIEVCTDVPATERGFAGGKGCGAVSCGFSDAITSSKDAQERSASMRKLLIAVALCIIFMSVEVVGGIKANSLAILTDAAHLLSDVAAFAISLFSLWAAGWEANQRQSYGFFRIEILGALISIQLIWLLAGILVYEAIIRLTHDTGEVKGFLMFLVSAFGLLVNVIMALLLGHDHGHGHKTHDHDHDLEHMHSHGVSVTRHHHHHEGPSEQDEQHPVHDEDHAEPLLTSSSEGESKSEGKHKQKKQRNINVQGAYLHVLGDSIQSIGVMIGGAIIWYKPEWKVIDLICTLIFSVVVLGTTINMLRNILEVLMESTPREIDATRLEKGLCEMEEVVAIHELHIWAITLGKVLLACHVKINPEADANMVLDNVIDYIKREYNISHVTIQIERQQTDE</sequence>
<keyword evidence="6 10" id="KW-1133">Transmembrane helix</keyword>
<dbReference type="Proteomes" id="UP001604336">
    <property type="component" value="Unassembled WGS sequence"/>
</dbReference>
<gene>
    <name evidence="13" type="ORF">Adt_12884</name>
</gene>
<evidence type="ECO:0000256" key="4">
    <source>
        <dbReference type="ARBA" id="ARBA00022692"/>
    </source>
</evidence>
<evidence type="ECO:0000259" key="12">
    <source>
        <dbReference type="Pfam" id="PF16916"/>
    </source>
</evidence>
<keyword evidence="5" id="KW-0862">Zinc</keyword>
<dbReference type="SUPFAM" id="SSF161111">
    <property type="entry name" value="Cation efflux protein transmembrane domain-like"/>
    <property type="match status" value="1"/>
</dbReference>
<feature type="domain" description="Cation efflux protein cytoplasmic" evidence="12">
    <location>
        <begin position="408"/>
        <end position="482"/>
    </location>
</feature>
<comment type="similarity">
    <text evidence="2">Belongs to the cation diffusion facilitator (CDF) transporter (TC 2.A.4) family. SLC30A subfamily.</text>
</comment>